<keyword evidence="1" id="KW-0732">Signal</keyword>
<evidence type="ECO:0000256" key="1">
    <source>
        <dbReference type="SAM" id="SignalP"/>
    </source>
</evidence>
<accession>A0ABV9ULU3</accession>
<proteinExistence type="predicted"/>
<name>A0ABV9ULU3_9ACTN</name>
<dbReference type="Proteomes" id="UP001595834">
    <property type="component" value="Unassembled WGS sequence"/>
</dbReference>
<gene>
    <name evidence="2" type="ORF">ACFPFX_12405</name>
</gene>
<comment type="caution">
    <text evidence="2">The sequence shown here is derived from an EMBL/GenBank/DDBJ whole genome shotgun (WGS) entry which is preliminary data.</text>
</comment>
<evidence type="ECO:0008006" key="4">
    <source>
        <dbReference type="Google" id="ProtNLM"/>
    </source>
</evidence>
<dbReference type="EMBL" id="JBHSIZ010000014">
    <property type="protein sequence ID" value="MFC4957092.1"/>
    <property type="molecule type" value="Genomic_DNA"/>
</dbReference>
<evidence type="ECO:0000313" key="2">
    <source>
        <dbReference type="EMBL" id="MFC4957092.1"/>
    </source>
</evidence>
<evidence type="ECO:0000313" key="3">
    <source>
        <dbReference type="Proteomes" id="UP001595834"/>
    </source>
</evidence>
<protein>
    <recommendedName>
        <fullName evidence="4">Secreted protein</fullName>
    </recommendedName>
</protein>
<organism evidence="2 3">
    <name type="scientific">Streptomyces mauvecolor</name>
    <dbReference type="NCBI Taxonomy" id="58345"/>
    <lineage>
        <taxon>Bacteria</taxon>
        <taxon>Bacillati</taxon>
        <taxon>Actinomycetota</taxon>
        <taxon>Actinomycetes</taxon>
        <taxon>Kitasatosporales</taxon>
        <taxon>Streptomycetaceae</taxon>
        <taxon>Streptomyces</taxon>
    </lineage>
</organism>
<dbReference type="RefSeq" id="WP_344380976.1">
    <property type="nucleotide sequence ID" value="NZ_BAAASQ010000081.1"/>
</dbReference>
<sequence>MKSKIKSVAAAGVMTLAAVAGIPGVAHAATPTGDYCRNSSVMDWLGVESMPCITVRGDGAWMLQGAILNDRGNLCPETHLQVNEVYNGQTLPLYGYDRWDPQGSQCGPHTFNGLVSSPPPKGHYYNLTLSYRLPHDVPGTNVKAGQVLDNVQSRVFWWN</sequence>
<keyword evidence="3" id="KW-1185">Reference proteome</keyword>
<feature type="signal peptide" evidence="1">
    <location>
        <begin position="1"/>
        <end position="28"/>
    </location>
</feature>
<reference evidence="3" key="1">
    <citation type="journal article" date="2019" name="Int. J. Syst. Evol. Microbiol.">
        <title>The Global Catalogue of Microorganisms (GCM) 10K type strain sequencing project: providing services to taxonomists for standard genome sequencing and annotation.</title>
        <authorList>
            <consortium name="The Broad Institute Genomics Platform"/>
            <consortium name="The Broad Institute Genome Sequencing Center for Infectious Disease"/>
            <person name="Wu L."/>
            <person name="Ma J."/>
        </authorList>
    </citation>
    <scope>NUCLEOTIDE SEQUENCE [LARGE SCALE GENOMIC DNA]</scope>
    <source>
        <strain evidence="3">CCM 7224</strain>
    </source>
</reference>
<feature type="chain" id="PRO_5046202834" description="Secreted protein" evidence="1">
    <location>
        <begin position="29"/>
        <end position="159"/>
    </location>
</feature>